<dbReference type="InterPro" id="IPR029149">
    <property type="entry name" value="Creatin/AminoP/Spt16_N"/>
</dbReference>
<evidence type="ECO:0000256" key="4">
    <source>
        <dbReference type="ARBA" id="ARBA00008766"/>
    </source>
</evidence>
<dbReference type="GO" id="GO:0030145">
    <property type="term" value="F:manganese ion binding"/>
    <property type="evidence" value="ECO:0007669"/>
    <property type="project" value="InterPro"/>
</dbReference>
<dbReference type="InterPro" id="IPR052433">
    <property type="entry name" value="X-Pro_dipept-like"/>
</dbReference>
<evidence type="ECO:0000256" key="5">
    <source>
        <dbReference type="ARBA" id="ARBA00012574"/>
    </source>
</evidence>
<evidence type="ECO:0000256" key="14">
    <source>
        <dbReference type="RuleBase" id="RU000590"/>
    </source>
</evidence>
<keyword evidence="9" id="KW-0378">Hydrolase</keyword>
<organism evidence="16 17">
    <name type="scientific">Aspergillus nanangensis</name>
    <dbReference type="NCBI Taxonomy" id="2582783"/>
    <lineage>
        <taxon>Eukaryota</taxon>
        <taxon>Fungi</taxon>
        <taxon>Dikarya</taxon>
        <taxon>Ascomycota</taxon>
        <taxon>Pezizomycotina</taxon>
        <taxon>Eurotiomycetes</taxon>
        <taxon>Eurotiomycetidae</taxon>
        <taxon>Eurotiales</taxon>
        <taxon>Aspergillaceae</taxon>
        <taxon>Aspergillus</taxon>
        <taxon>Aspergillus subgen. Circumdati</taxon>
    </lineage>
</organism>
<dbReference type="SUPFAM" id="SSF55920">
    <property type="entry name" value="Creatinase/aminopeptidase"/>
    <property type="match status" value="1"/>
</dbReference>
<dbReference type="SUPFAM" id="SSF53092">
    <property type="entry name" value="Creatinase/prolidase N-terminal domain"/>
    <property type="match status" value="1"/>
</dbReference>
<comment type="function">
    <text evidence="3">Catalyzes the removal of a penultimate prolyl residue from the N-termini of peptides.</text>
</comment>
<name>A0AAD4GPN7_ASPNN</name>
<feature type="domain" description="Aminopeptidase P N-terminal" evidence="15">
    <location>
        <begin position="30"/>
        <end position="150"/>
    </location>
</feature>
<dbReference type="PANTHER" id="PTHR43226">
    <property type="entry name" value="XAA-PRO AMINOPEPTIDASE 3"/>
    <property type="match status" value="1"/>
</dbReference>
<accession>A0AAD4GPN7</accession>
<evidence type="ECO:0000256" key="7">
    <source>
        <dbReference type="ARBA" id="ARBA00022670"/>
    </source>
</evidence>
<keyword evidence="10" id="KW-0482">Metalloprotease</keyword>
<dbReference type="PANTHER" id="PTHR43226:SF3">
    <property type="entry name" value="XAA-PRO AMINOPEPTIDASE AN0832-RELATED"/>
    <property type="match status" value="1"/>
</dbReference>
<evidence type="ECO:0000313" key="17">
    <source>
        <dbReference type="Proteomes" id="UP001194746"/>
    </source>
</evidence>
<protein>
    <recommendedName>
        <fullName evidence="5">Xaa-Pro aminopeptidase</fullName>
        <ecNumber evidence="5">3.4.11.9</ecNumber>
    </recommendedName>
    <alternativeName>
        <fullName evidence="12">Aminoacylproline aminopeptidase</fullName>
    </alternativeName>
    <alternativeName>
        <fullName evidence="13">Prolidase</fullName>
    </alternativeName>
</protein>
<dbReference type="GO" id="GO:0070006">
    <property type="term" value="F:metalloaminopeptidase activity"/>
    <property type="evidence" value="ECO:0007669"/>
    <property type="project" value="InterPro"/>
</dbReference>
<dbReference type="Gene3D" id="3.90.230.10">
    <property type="entry name" value="Creatinase/methionine aminopeptidase superfamily"/>
    <property type="match status" value="1"/>
</dbReference>
<dbReference type="InterPro" id="IPR001131">
    <property type="entry name" value="Peptidase_M24B_aminopep-P_CS"/>
</dbReference>
<evidence type="ECO:0000256" key="8">
    <source>
        <dbReference type="ARBA" id="ARBA00022723"/>
    </source>
</evidence>
<keyword evidence="11" id="KW-0464">Manganese</keyword>
<dbReference type="GO" id="GO:0006508">
    <property type="term" value="P:proteolysis"/>
    <property type="evidence" value="ECO:0007669"/>
    <property type="project" value="UniProtKB-KW"/>
</dbReference>
<evidence type="ECO:0000256" key="9">
    <source>
        <dbReference type="ARBA" id="ARBA00022801"/>
    </source>
</evidence>
<dbReference type="InterPro" id="IPR007865">
    <property type="entry name" value="Aminopep_P_N"/>
</dbReference>
<evidence type="ECO:0000256" key="11">
    <source>
        <dbReference type="ARBA" id="ARBA00023211"/>
    </source>
</evidence>
<keyword evidence="17" id="KW-1185">Reference proteome</keyword>
<evidence type="ECO:0000256" key="13">
    <source>
        <dbReference type="ARBA" id="ARBA00032413"/>
    </source>
</evidence>
<evidence type="ECO:0000256" key="6">
    <source>
        <dbReference type="ARBA" id="ARBA00022438"/>
    </source>
</evidence>
<keyword evidence="6" id="KW-0031">Aminopeptidase</keyword>
<dbReference type="EC" id="3.4.11.9" evidence="5"/>
<dbReference type="InterPro" id="IPR000994">
    <property type="entry name" value="Pept_M24"/>
</dbReference>
<dbReference type="InterPro" id="IPR036005">
    <property type="entry name" value="Creatinase/aminopeptidase-like"/>
</dbReference>
<keyword evidence="8 14" id="KW-0479">Metal-binding</keyword>
<gene>
    <name evidence="16" type="ORF">FE257_001360</name>
</gene>
<dbReference type="PROSITE" id="PS00491">
    <property type="entry name" value="PROLINE_PEPTIDASE"/>
    <property type="match status" value="1"/>
</dbReference>
<reference evidence="16" key="1">
    <citation type="journal article" date="2019" name="Beilstein J. Org. Chem.">
        <title>Nanangenines: drimane sesquiterpenoids as the dominant metabolite cohort of a novel Australian fungus, Aspergillus nanangensis.</title>
        <authorList>
            <person name="Lacey H.J."/>
            <person name="Gilchrist C.L.M."/>
            <person name="Crombie A."/>
            <person name="Kalaitzis J.A."/>
            <person name="Vuong D."/>
            <person name="Rutledge P.J."/>
            <person name="Turner P."/>
            <person name="Pitt J.I."/>
            <person name="Lacey E."/>
            <person name="Chooi Y.H."/>
            <person name="Piggott A.M."/>
        </authorList>
    </citation>
    <scope>NUCLEOTIDE SEQUENCE</scope>
    <source>
        <strain evidence="16">MST-FP2251</strain>
    </source>
</reference>
<keyword evidence="7" id="KW-0645">Protease</keyword>
<comment type="catalytic activity">
    <reaction evidence="1">
        <text>Release of any N-terminal amino acid, including proline, that is linked to proline, even from a dipeptide or tripeptide.</text>
        <dbReference type="EC" id="3.4.11.9"/>
    </reaction>
</comment>
<evidence type="ECO:0000256" key="12">
    <source>
        <dbReference type="ARBA" id="ARBA00030849"/>
    </source>
</evidence>
<evidence type="ECO:0000256" key="10">
    <source>
        <dbReference type="ARBA" id="ARBA00023049"/>
    </source>
</evidence>
<comment type="cofactor">
    <cofactor evidence="2">
        <name>Mn(2+)</name>
        <dbReference type="ChEBI" id="CHEBI:29035"/>
    </cofactor>
</comment>
<dbReference type="Gene3D" id="3.40.350.10">
    <property type="entry name" value="Creatinase/prolidase N-terminal domain"/>
    <property type="match status" value="1"/>
</dbReference>
<dbReference type="SMART" id="SM01011">
    <property type="entry name" value="AMP_N"/>
    <property type="match status" value="1"/>
</dbReference>
<evidence type="ECO:0000259" key="15">
    <source>
        <dbReference type="SMART" id="SM01011"/>
    </source>
</evidence>
<sequence>MRVSAAEDWFYPADKCQIRLEITGNDGDKYPAKQHARRAAVKLDSPGLIYLAGQPTINWGDSDQPRTFRQRRYFYYLSGVDEPDCYLTYDIHTDLLTLYVPDFDLRHAIWMGPTLTLDEARHRYDVDRVRYFSCLTGDVESWVDKHSQSSPIYILHDAQRPCLPRKDVFLDNQQLIPAMDAARMIKDEYEIRMIRQANQISGLAHRKVLENIHTMTNETEIEAIFLATCVAHGAKNQSYEIIAGSGKNAATLHYVKNNEPLDGRQLVCLDAGAEWNCYSSDVTRTIPLATDWPSEYARNIYHLVQEMQETCISHIQKGVTMKSLQDTAHMIAIRGLQNLGVLTEGDAADIFHSGASAVFFPHGLGHHVGLEVHDVSAQSNTALREARSFVPLAVQSTPALDEGMVITIEPGIYFSDLAIANARQLPLAKYINFDEAVKYIPIGGVRIEDDILVTASGYENLTTAPKGEEMLEIIRWSIDD</sequence>
<evidence type="ECO:0000256" key="3">
    <source>
        <dbReference type="ARBA" id="ARBA00002443"/>
    </source>
</evidence>
<dbReference type="Pfam" id="PF00557">
    <property type="entry name" value="Peptidase_M24"/>
    <property type="match status" value="1"/>
</dbReference>
<reference evidence="16" key="2">
    <citation type="submission" date="2020-02" db="EMBL/GenBank/DDBJ databases">
        <authorList>
            <person name="Gilchrist C.L.M."/>
            <person name="Chooi Y.-H."/>
        </authorList>
    </citation>
    <scope>NUCLEOTIDE SEQUENCE</scope>
    <source>
        <strain evidence="16">MST-FP2251</strain>
    </source>
</reference>
<dbReference type="Proteomes" id="UP001194746">
    <property type="component" value="Unassembled WGS sequence"/>
</dbReference>
<dbReference type="AlphaFoldDB" id="A0AAD4GPN7"/>
<comment type="caution">
    <text evidence="16">The sequence shown here is derived from an EMBL/GenBank/DDBJ whole genome shotgun (WGS) entry which is preliminary data.</text>
</comment>
<evidence type="ECO:0000256" key="2">
    <source>
        <dbReference type="ARBA" id="ARBA00001936"/>
    </source>
</evidence>
<comment type="similarity">
    <text evidence="4 14">Belongs to the peptidase M24B family.</text>
</comment>
<evidence type="ECO:0000313" key="16">
    <source>
        <dbReference type="EMBL" id="KAF9884667.1"/>
    </source>
</evidence>
<evidence type="ECO:0000256" key="1">
    <source>
        <dbReference type="ARBA" id="ARBA00001424"/>
    </source>
</evidence>
<proteinExistence type="inferred from homology"/>
<dbReference type="EMBL" id="VCAU01000115">
    <property type="protein sequence ID" value="KAF9884667.1"/>
    <property type="molecule type" value="Genomic_DNA"/>
</dbReference>
<dbReference type="Pfam" id="PF05195">
    <property type="entry name" value="AMP_N"/>
    <property type="match status" value="1"/>
</dbReference>